<protein>
    <submittedName>
        <fullName evidence="1">Uncharacterized protein</fullName>
    </submittedName>
</protein>
<accession>A0A2U2P466</accession>
<dbReference type="EMBL" id="CABEEP010000001">
    <property type="protein sequence ID" value="VTQ60023.1"/>
    <property type="molecule type" value="Genomic_DNA"/>
</dbReference>
<evidence type="ECO:0000313" key="3">
    <source>
        <dbReference type="Proteomes" id="UP000253498"/>
    </source>
</evidence>
<dbReference type="Proteomes" id="UP000253498">
    <property type="component" value="Unassembled WGS sequence"/>
</dbReference>
<comment type="caution">
    <text evidence="1">The sequence shown here is derived from an EMBL/GenBank/DDBJ whole genome shotgun (WGS) entry which is preliminary data.</text>
</comment>
<sequence length="66" mass="7981">MTELQRLLTFMRSSKRKQITLREYEQLVHQDGWTNGDKAKLINQIQKSGVLRYDRTKNEYVIRLIQ</sequence>
<dbReference type="EMBL" id="LESJ01000007">
    <property type="protein sequence ID" value="RBT66823.1"/>
    <property type="molecule type" value="Genomic_DNA"/>
</dbReference>
<dbReference type="AlphaFoldDB" id="A0A2U2P466"/>
<evidence type="ECO:0000313" key="2">
    <source>
        <dbReference type="EMBL" id="VTQ60023.1"/>
    </source>
</evidence>
<dbReference type="GeneID" id="56785805"/>
<name>A0A2U2P466_ENTHR</name>
<proteinExistence type="predicted"/>
<dbReference type="Proteomes" id="UP000352698">
    <property type="component" value="Unassembled WGS sequence"/>
</dbReference>
<dbReference type="RefSeq" id="WP_010720019.1">
    <property type="nucleotide sequence ID" value="NZ_AP027299.1"/>
</dbReference>
<gene>
    <name evidence="1" type="ORF">EB03_02414</name>
    <name evidence="2" type="ORF">NCTC12204_00523</name>
</gene>
<reference evidence="2 4" key="2">
    <citation type="submission" date="2019-05" db="EMBL/GenBank/DDBJ databases">
        <authorList>
            <consortium name="Pathogen Informatics"/>
        </authorList>
    </citation>
    <scope>NUCLEOTIDE SEQUENCE [LARGE SCALE GENOMIC DNA]</scope>
    <source>
        <strain evidence="2 4">NCTC12204</strain>
    </source>
</reference>
<organism evidence="1 3">
    <name type="scientific">Enterococcus hirae</name>
    <dbReference type="NCBI Taxonomy" id="1354"/>
    <lineage>
        <taxon>Bacteria</taxon>
        <taxon>Bacillati</taxon>
        <taxon>Bacillota</taxon>
        <taxon>Bacilli</taxon>
        <taxon>Lactobacillales</taxon>
        <taxon>Enterococcaceae</taxon>
        <taxon>Enterococcus</taxon>
    </lineage>
</organism>
<evidence type="ECO:0000313" key="4">
    <source>
        <dbReference type="Proteomes" id="UP000352698"/>
    </source>
</evidence>
<evidence type="ECO:0000313" key="1">
    <source>
        <dbReference type="EMBL" id="RBT66823.1"/>
    </source>
</evidence>
<reference evidence="1 3" key="1">
    <citation type="submission" date="2015-06" db="EMBL/GenBank/DDBJ databases">
        <title>The Genome Sequence of Enterococcus hirae 88EA1.</title>
        <authorList>
            <consortium name="The Broad Institute Genomics Platform"/>
            <consortium name="The Broad Institute Genome Sequencing Center for Infectious Disease"/>
            <person name="Earl A.M."/>
            <person name="Van Tyne D."/>
            <person name="Lebreton F."/>
            <person name="Saavedra J.T."/>
            <person name="Gilmore M.S."/>
            <person name="Manson McGuire A."/>
            <person name="Clock S."/>
            <person name="Crupain M."/>
            <person name="Rangan U."/>
            <person name="Young S."/>
            <person name="Abouelleil A."/>
            <person name="Cao P."/>
            <person name="Chapman S.B."/>
            <person name="Griggs A."/>
            <person name="Priest M."/>
            <person name="Shea T."/>
            <person name="Wortman J."/>
            <person name="Nusbaum C."/>
            <person name="Birren B."/>
        </authorList>
    </citation>
    <scope>NUCLEOTIDE SEQUENCE [LARGE SCALE GENOMIC DNA]</scope>
    <source>
        <strain evidence="1 3">88EA1</strain>
    </source>
</reference>